<dbReference type="RefSeq" id="WP_011849414.1">
    <property type="nucleotide sequence ID" value="NC_009073.1"/>
</dbReference>
<dbReference type="eggNOG" id="arCOG02405">
    <property type="taxonomic scope" value="Archaea"/>
</dbReference>
<dbReference type="AlphaFoldDB" id="A3MU39"/>
<dbReference type="HOGENOM" id="CLU_803201_0_0_2"/>
<feature type="domain" description="Thioredoxin" evidence="3">
    <location>
        <begin position="1"/>
        <end position="149"/>
    </location>
</feature>
<dbReference type="Pfam" id="PF13098">
    <property type="entry name" value="Thioredoxin_2"/>
    <property type="match status" value="1"/>
</dbReference>
<organism evidence="4 5">
    <name type="scientific">Pyrobaculum calidifontis (strain DSM 21063 / JCM 11548 / VA1)</name>
    <dbReference type="NCBI Taxonomy" id="410359"/>
    <lineage>
        <taxon>Archaea</taxon>
        <taxon>Thermoproteota</taxon>
        <taxon>Thermoprotei</taxon>
        <taxon>Thermoproteales</taxon>
        <taxon>Thermoproteaceae</taxon>
        <taxon>Pyrobaculum</taxon>
    </lineage>
</organism>
<dbReference type="SUPFAM" id="SSF52833">
    <property type="entry name" value="Thioredoxin-like"/>
    <property type="match status" value="1"/>
</dbReference>
<feature type="transmembrane region" description="Helical" evidence="2">
    <location>
        <begin position="322"/>
        <end position="339"/>
    </location>
</feature>
<evidence type="ECO:0000256" key="1">
    <source>
        <dbReference type="ARBA" id="ARBA00007787"/>
    </source>
</evidence>
<dbReference type="InterPro" id="IPR036249">
    <property type="entry name" value="Thioredoxin-like_sf"/>
</dbReference>
<dbReference type="GeneID" id="4908564"/>
<feature type="transmembrane region" description="Helical" evidence="2">
    <location>
        <begin position="193"/>
        <end position="216"/>
    </location>
</feature>
<keyword evidence="2" id="KW-0472">Membrane</keyword>
<protein>
    <submittedName>
        <fullName evidence="4">Cytochrome c-type biogenesis protein (CcdA)</fullName>
    </submittedName>
</protein>
<feature type="transmembrane region" description="Helical" evidence="2">
    <location>
        <begin position="296"/>
        <end position="315"/>
    </location>
</feature>
<keyword evidence="5" id="KW-1185">Reference proteome</keyword>
<feature type="transmembrane region" description="Helical" evidence="2">
    <location>
        <begin position="163"/>
        <end position="186"/>
    </location>
</feature>
<feature type="transmembrane region" description="Helical" evidence="2">
    <location>
        <begin position="222"/>
        <end position="239"/>
    </location>
</feature>
<feature type="transmembrane region" description="Helical" evidence="2">
    <location>
        <begin position="260"/>
        <end position="290"/>
    </location>
</feature>
<sequence length="340" mass="36070">MARVLLAVLTLALLLTAGNITVIYFWQPNCPGCKYMEEVTFKDAQVQAFLAAVRFEKRDAREVQYVEAYAQRALVVEGASLTFLNGSLTTSGATKIRVVEVDGRGRFPILATPTVVVLEADAGEVYLRGYLLGALPPEQFLSFIKNATSPTPLQPAASSPATALAIAAALGAASAASPCVIVPLALASTRRRLYVYFLGAATGYAAWAAALALLGAPLVLDKYTAAALIALFGAAYLLGPRAPLWRVQTLFHKLSKGSDFLAGAFSPFLSLPCLLPFLGIAGTLALALLATPLERFLAMFLFGVFHVAAVSAAGAAVQKTRLRRYVTLLLLIGAFLYLLL</sequence>
<dbReference type="Gene3D" id="3.40.30.10">
    <property type="entry name" value="Glutaredoxin"/>
    <property type="match status" value="1"/>
</dbReference>
<dbReference type="PROSITE" id="PS51352">
    <property type="entry name" value="THIOREDOXIN_2"/>
    <property type="match status" value="1"/>
</dbReference>
<accession>A3MU39</accession>
<dbReference type="OrthoDB" id="115386at2157"/>
<dbReference type="STRING" id="410359.Pcal_0730"/>
<evidence type="ECO:0000256" key="2">
    <source>
        <dbReference type="SAM" id="Phobius"/>
    </source>
</evidence>
<evidence type="ECO:0000313" key="4">
    <source>
        <dbReference type="EMBL" id="ABO08156.1"/>
    </source>
</evidence>
<dbReference type="KEGG" id="pcl:Pcal_0730"/>
<dbReference type="InterPro" id="IPR012336">
    <property type="entry name" value="Thioredoxin-like_fold"/>
</dbReference>
<dbReference type="InterPro" id="IPR013766">
    <property type="entry name" value="Thioredoxin_domain"/>
</dbReference>
<comment type="similarity">
    <text evidence="1">Belongs to the glutaredoxin family.</text>
</comment>
<evidence type="ECO:0000259" key="3">
    <source>
        <dbReference type="PROSITE" id="PS51352"/>
    </source>
</evidence>
<dbReference type="EMBL" id="CP000561">
    <property type="protein sequence ID" value="ABO08156.1"/>
    <property type="molecule type" value="Genomic_DNA"/>
</dbReference>
<gene>
    <name evidence="4" type="ordered locus">Pcal_0730</name>
</gene>
<evidence type="ECO:0000313" key="5">
    <source>
        <dbReference type="Proteomes" id="UP000001431"/>
    </source>
</evidence>
<keyword evidence="2" id="KW-0812">Transmembrane</keyword>
<name>A3MU39_PYRCJ</name>
<proteinExistence type="inferred from homology"/>
<reference evidence="4" key="1">
    <citation type="submission" date="2007-02" db="EMBL/GenBank/DDBJ databases">
        <title>Complete sequence of Pyrobaculum calidifontis JCM 11548.</title>
        <authorList>
            <consortium name="US DOE Joint Genome Institute"/>
            <person name="Copeland A."/>
            <person name="Lucas S."/>
            <person name="Lapidus A."/>
            <person name="Barry K."/>
            <person name="Glavina del Rio T."/>
            <person name="Dalin E."/>
            <person name="Tice H."/>
            <person name="Pitluck S."/>
            <person name="Chain P."/>
            <person name="Malfatti S."/>
            <person name="Shin M."/>
            <person name="Vergez L."/>
            <person name="Schmutz J."/>
            <person name="Larimer F."/>
            <person name="Land M."/>
            <person name="Hauser L."/>
            <person name="Kyrpides N."/>
            <person name="Mikhailova N."/>
            <person name="Cozen A.E."/>
            <person name="Fitz-Gibbon S.T."/>
            <person name="House C.H."/>
            <person name="Saltikov C."/>
            <person name="Lowe T.M."/>
            <person name="Richardson P."/>
        </authorList>
    </citation>
    <scope>NUCLEOTIDE SEQUENCE [LARGE SCALE GENOMIC DNA]</scope>
    <source>
        <strain evidence="4">JCM 11548</strain>
    </source>
</reference>
<dbReference type="Proteomes" id="UP000001431">
    <property type="component" value="Chromosome"/>
</dbReference>
<keyword evidence="2" id="KW-1133">Transmembrane helix</keyword>